<evidence type="ECO:0000313" key="1">
    <source>
        <dbReference type="EMBL" id="SET67848.1"/>
    </source>
</evidence>
<dbReference type="STRING" id="426128.SAMN05660297_03122"/>
<name>A0A1I0G9Y7_9FIRM</name>
<sequence>MSAFLGPIHHWLFKKILLFEELEKKIIMSLSSAYDKNIIDEISKEMQQQYGAFIPQEPLEALIDTNNIHGWLQERITVVELRQSAVIKAFLSKLGEEALAIIEKEYIHQGKQLGMGLAHSSAVSNAPSIYKEINNYLLEGMPCDNVNNVVSSTEEAIQWKITQCLHKPYWDKAAMDAEIMYNLRFHWIKAFVEAANPRYTYTVDSSNLNGVSLHSIILL</sequence>
<proteinExistence type="predicted"/>
<evidence type="ECO:0000313" key="2">
    <source>
        <dbReference type="Proteomes" id="UP000199568"/>
    </source>
</evidence>
<accession>A0A1I0G9Y7</accession>
<protein>
    <submittedName>
        <fullName evidence="1">Uncharacterized protein</fullName>
    </submittedName>
</protein>
<keyword evidence="2" id="KW-1185">Reference proteome</keyword>
<reference evidence="1 2" key="1">
    <citation type="submission" date="2016-10" db="EMBL/GenBank/DDBJ databases">
        <authorList>
            <person name="de Groot N.N."/>
        </authorList>
    </citation>
    <scope>NUCLEOTIDE SEQUENCE [LARGE SCALE GENOMIC DNA]</scope>
    <source>
        <strain evidence="1 2">DSM 18979</strain>
    </source>
</reference>
<organism evidence="1 2">
    <name type="scientific">Natronincola peptidivorans</name>
    <dbReference type="NCBI Taxonomy" id="426128"/>
    <lineage>
        <taxon>Bacteria</taxon>
        <taxon>Bacillati</taxon>
        <taxon>Bacillota</taxon>
        <taxon>Clostridia</taxon>
        <taxon>Peptostreptococcales</taxon>
        <taxon>Natronincolaceae</taxon>
        <taxon>Natronincola</taxon>
    </lineage>
</organism>
<dbReference type="EMBL" id="FOHU01000019">
    <property type="protein sequence ID" value="SET67848.1"/>
    <property type="molecule type" value="Genomic_DNA"/>
</dbReference>
<gene>
    <name evidence="1" type="ORF">SAMN05660297_03122</name>
</gene>
<dbReference type="RefSeq" id="WP_090446185.1">
    <property type="nucleotide sequence ID" value="NZ_FOHU01000019.1"/>
</dbReference>
<dbReference type="Proteomes" id="UP000199568">
    <property type="component" value="Unassembled WGS sequence"/>
</dbReference>
<dbReference type="AlphaFoldDB" id="A0A1I0G9Y7"/>
<dbReference type="OrthoDB" id="9777242at2"/>